<gene>
    <name evidence="9" type="ORF">BA177_06230</name>
</gene>
<dbReference type="Pfam" id="PF07731">
    <property type="entry name" value="Cu-oxidase_2"/>
    <property type="match status" value="1"/>
</dbReference>
<dbReference type="PANTHER" id="PTHR11709">
    <property type="entry name" value="MULTI-COPPER OXIDASE"/>
    <property type="match status" value="1"/>
</dbReference>
<evidence type="ECO:0000256" key="4">
    <source>
        <dbReference type="SAM" id="MobiDB-lite"/>
    </source>
</evidence>
<dbReference type="InterPro" id="IPR045087">
    <property type="entry name" value="Cu-oxidase_fam"/>
</dbReference>
<evidence type="ECO:0000313" key="9">
    <source>
        <dbReference type="EMBL" id="ANO50858.1"/>
    </source>
</evidence>
<feature type="domain" description="Plastocyanin-like" evidence="7">
    <location>
        <begin position="536"/>
        <end position="654"/>
    </location>
</feature>
<dbReference type="InterPro" id="IPR011706">
    <property type="entry name" value="Cu-oxidase_C"/>
</dbReference>
<dbReference type="Proteomes" id="UP000092695">
    <property type="component" value="Chromosome"/>
</dbReference>
<dbReference type="PANTHER" id="PTHR11709:SF394">
    <property type="entry name" value="FI03373P-RELATED"/>
    <property type="match status" value="1"/>
</dbReference>
<dbReference type="NCBIfam" id="TIGR01480">
    <property type="entry name" value="copper_res_A"/>
    <property type="match status" value="1"/>
</dbReference>
<evidence type="ECO:0000313" key="10">
    <source>
        <dbReference type="Proteomes" id="UP000092695"/>
    </source>
</evidence>
<dbReference type="STRING" id="1548547.BA177_06230"/>
<dbReference type="AlphaFoldDB" id="A0A193LEG8"/>
<dbReference type="EMBL" id="CP016268">
    <property type="protein sequence ID" value="ANO50858.1"/>
    <property type="molecule type" value="Genomic_DNA"/>
</dbReference>
<evidence type="ECO:0000256" key="2">
    <source>
        <dbReference type="ARBA" id="ARBA00023002"/>
    </source>
</evidence>
<dbReference type="InterPro" id="IPR008972">
    <property type="entry name" value="Cupredoxin"/>
</dbReference>
<dbReference type="PROSITE" id="PS51318">
    <property type="entry name" value="TAT"/>
    <property type="match status" value="1"/>
</dbReference>
<dbReference type="InterPro" id="IPR002355">
    <property type="entry name" value="Cu_oxidase_Cu_BS"/>
</dbReference>
<dbReference type="GO" id="GO:0016491">
    <property type="term" value="F:oxidoreductase activity"/>
    <property type="evidence" value="ECO:0007669"/>
    <property type="project" value="UniProtKB-KW"/>
</dbReference>
<keyword evidence="5" id="KW-0812">Transmembrane</keyword>
<evidence type="ECO:0000259" key="8">
    <source>
        <dbReference type="Pfam" id="PF07732"/>
    </source>
</evidence>
<feature type="compositionally biased region" description="Polar residues" evidence="4">
    <location>
        <begin position="387"/>
        <end position="404"/>
    </location>
</feature>
<sequence length="655" mass="73312">MIDRNRIGASRRRFLRYAATTGSAALLDALVPAWARSMNVLHQQDGPGSEPLVYDLRIAAQRMEIAGGTGNAMTINNSIPGPLLEWYEGQDVVLNVSNALRDDTSIHWHGIILPFEMDGVPGVTFQGIKPDTTFQYRFPVRQNGSYWYHSHSGLQEQVGVYGPLVIHPQDPDPVQYDRDYVVMLSDWTFDDPHHVMGRLKKMGDYYNYQRRTLKDVLHPESGTRREALRTKLAWDRMRMMQSDIADVGATAYTYLMNGLHPAGNWTGLFTPGERVRLRFINGSAMSIFNIRIPGLAMQVVAADGQNVQPVVTDEFQISTAETYDVVVTPTEDRAFTVMAESIDRSGFASGTLAPRAGLRAAIPALRKPPKLSMIDMGMDHGDMEVGTPTNDDSKQNSPDHNTMNHGAMNLGNLPQSDADLAGMDHSTMDHSGMNHGSMLRRDADRARMDHSAMNHDSMPEDDTGMEGMGHDGHDMGGNTGPVIARHGPDQHGAGNAGIAAVQRNRLGERGIGLEDVEHRVLVYTDLKRLANDFDDRPADRELELHLTGHMERYMWSFDGVQFHEVDGPIEFNFGERLRLTLVNDTMMNHPIHLHGMWLEIENGHGREIPRKHTINVMPASRVSMLINADAKGRWAFHCHLLYHMEMGMFRVVRVS</sequence>
<dbReference type="InterPro" id="IPR001117">
    <property type="entry name" value="Cu-oxidase_2nd"/>
</dbReference>
<feature type="region of interest" description="Disordered" evidence="4">
    <location>
        <begin position="384"/>
        <end position="418"/>
    </location>
</feature>
<feature type="domain" description="Plastocyanin-like" evidence="6">
    <location>
        <begin position="212"/>
        <end position="340"/>
    </location>
</feature>
<dbReference type="InterPro" id="IPR011707">
    <property type="entry name" value="Cu-oxidase-like_N"/>
</dbReference>
<keyword evidence="3" id="KW-0186">Copper</keyword>
<evidence type="ECO:0008006" key="11">
    <source>
        <dbReference type="Google" id="ProtNLM"/>
    </source>
</evidence>
<accession>A0A193LEG8</accession>
<dbReference type="PROSITE" id="PS00080">
    <property type="entry name" value="MULTICOPPER_OXIDASE2"/>
    <property type="match status" value="1"/>
</dbReference>
<dbReference type="OrthoDB" id="9757546at2"/>
<dbReference type="GO" id="GO:0005507">
    <property type="term" value="F:copper ion binding"/>
    <property type="evidence" value="ECO:0007669"/>
    <property type="project" value="InterPro"/>
</dbReference>
<dbReference type="Gene3D" id="2.60.40.420">
    <property type="entry name" value="Cupredoxins - blue copper proteins"/>
    <property type="match status" value="3"/>
</dbReference>
<protein>
    <recommendedName>
        <fullName evidence="11">Copper resistance protein CopA</fullName>
    </recommendedName>
</protein>
<dbReference type="SUPFAM" id="SSF49503">
    <property type="entry name" value="Cupredoxins"/>
    <property type="match status" value="3"/>
</dbReference>
<dbReference type="InterPro" id="IPR006376">
    <property type="entry name" value="Cu-R_CopA"/>
</dbReference>
<keyword evidence="2" id="KW-0560">Oxidoreductase</keyword>
<evidence type="ECO:0000259" key="6">
    <source>
        <dbReference type="Pfam" id="PF00394"/>
    </source>
</evidence>
<evidence type="ECO:0000256" key="5">
    <source>
        <dbReference type="SAM" id="Phobius"/>
    </source>
</evidence>
<evidence type="ECO:0000259" key="7">
    <source>
        <dbReference type="Pfam" id="PF07731"/>
    </source>
</evidence>
<evidence type="ECO:0000256" key="1">
    <source>
        <dbReference type="ARBA" id="ARBA00022723"/>
    </source>
</evidence>
<evidence type="ECO:0000256" key="3">
    <source>
        <dbReference type="ARBA" id="ARBA00023008"/>
    </source>
</evidence>
<feature type="transmembrane region" description="Helical" evidence="5">
    <location>
        <begin position="14"/>
        <end position="35"/>
    </location>
</feature>
<keyword evidence="5" id="KW-1133">Transmembrane helix</keyword>
<dbReference type="CDD" id="cd13896">
    <property type="entry name" value="CuRO_3_CopA"/>
    <property type="match status" value="1"/>
</dbReference>
<dbReference type="InterPro" id="IPR006311">
    <property type="entry name" value="TAT_signal"/>
</dbReference>
<dbReference type="InterPro" id="IPR034282">
    <property type="entry name" value="CuRO_2_CopA"/>
</dbReference>
<dbReference type="Pfam" id="PF00394">
    <property type="entry name" value="Cu-oxidase"/>
    <property type="match status" value="1"/>
</dbReference>
<dbReference type="GO" id="GO:0042597">
    <property type="term" value="C:periplasmic space"/>
    <property type="evidence" value="ECO:0007669"/>
    <property type="project" value="InterPro"/>
</dbReference>
<name>A0A193LEG8_9GAMM</name>
<dbReference type="Pfam" id="PF07732">
    <property type="entry name" value="Cu-oxidase_3"/>
    <property type="match status" value="1"/>
</dbReference>
<organism evidence="9 10">
    <name type="scientific">Woeseia oceani</name>
    <dbReference type="NCBI Taxonomy" id="1548547"/>
    <lineage>
        <taxon>Bacteria</taxon>
        <taxon>Pseudomonadati</taxon>
        <taxon>Pseudomonadota</taxon>
        <taxon>Gammaproteobacteria</taxon>
        <taxon>Woeseiales</taxon>
        <taxon>Woeseiaceae</taxon>
        <taxon>Woeseia</taxon>
    </lineage>
</organism>
<feature type="domain" description="Plastocyanin-like" evidence="8">
    <location>
        <begin position="60"/>
        <end position="169"/>
    </location>
</feature>
<reference evidence="9 10" key="1">
    <citation type="submission" date="2016-06" db="EMBL/GenBank/DDBJ databases">
        <title>Complete genome sequence of a deep-branching marine Gamma Proteobacterium Woeseia oceani type strain XK5.</title>
        <authorList>
            <person name="Mu D."/>
            <person name="Du Z."/>
        </authorList>
    </citation>
    <scope>NUCLEOTIDE SEQUENCE [LARGE SCALE GENOMIC DNA]</scope>
    <source>
        <strain evidence="9 10">XK5</strain>
    </source>
</reference>
<dbReference type="RefSeq" id="WP_068614283.1">
    <property type="nucleotide sequence ID" value="NZ_CP016268.1"/>
</dbReference>
<keyword evidence="1" id="KW-0479">Metal-binding</keyword>
<dbReference type="InterPro" id="IPR034279">
    <property type="entry name" value="CuRO_3_CopA"/>
</dbReference>
<keyword evidence="5" id="KW-0472">Membrane</keyword>
<dbReference type="KEGG" id="woc:BA177_06230"/>
<proteinExistence type="predicted"/>
<dbReference type="CDD" id="cd13874">
    <property type="entry name" value="CuRO_2_CopA"/>
    <property type="match status" value="1"/>
</dbReference>
<keyword evidence="10" id="KW-1185">Reference proteome</keyword>